<evidence type="ECO:0000313" key="2">
    <source>
        <dbReference type="EMBL" id="KAL1006564.1"/>
    </source>
</evidence>
<feature type="region of interest" description="Disordered" evidence="1">
    <location>
        <begin position="18"/>
        <end position="37"/>
    </location>
</feature>
<evidence type="ECO:0000313" key="3">
    <source>
        <dbReference type="Proteomes" id="UP001557470"/>
    </source>
</evidence>
<organism evidence="2 3">
    <name type="scientific">Umbra pygmaea</name>
    <name type="common">Eastern mudminnow</name>
    <dbReference type="NCBI Taxonomy" id="75934"/>
    <lineage>
        <taxon>Eukaryota</taxon>
        <taxon>Metazoa</taxon>
        <taxon>Chordata</taxon>
        <taxon>Craniata</taxon>
        <taxon>Vertebrata</taxon>
        <taxon>Euteleostomi</taxon>
        <taxon>Actinopterygii</taxon>
        <taxon>Neopterygii</taxon>
        <taxon>Teleostei</taxon>
        <taxon>Protacanthopterygii</taxon>
        <taxon>Esociformes</taxon>
        <taxon>Umbridae</taxon>
        <taxon>Umbra</taxon>
    </lineage>
</organism>
<name>A0ABD0XCH9_UMBPY</name>
<dbReference type="AlphaFoldDB" id="A0ABD0XCH9"/>
<comment type="caution">
    <text evidence="2">The sequence shown here is derived from an EMBL/GenBank/DDBJ whole genome shotgun (WGS) entry which is preliminary data.</text>
</comment>
<keyword evidence="3" id="KW-1185">Reference proteome</keyword>
<reference evidence="2 3" key="1">
    <citation type="submission" date="2024-06" db="EMBL/GenBank/DDBJ databases">
        <authorList>
            <person name="Pan Q."/>
            <person name="Wen M."/>
            <person name="Jouanno E."/>
            <person name="Zahm M."/>
            <person name="Klopp C."/>
            <person name="Cabau C."/>
            <person name="Louis A."/>
            <person name="Berthelot C."/>
            <person name="Parey E."/>
            <person name="Roest Crollius H."/>
            <person name="Montfort J."/>
            <person name="Robinson-Rechavi M."/>
            <person name="Bouchez O."/>
            <person name="Lampietro C."/>
            <person name="Lopez Roques C."/>
            <person name="Donnadieu C."/>
            <person name="Postlethwait J."/>
            <person name="Bobe J."/>
            <person name="Verreycken H."/>
            <person name="Guiguen Y."/>
        </authorList>
    </citation>
    <scope>NUCLEOTIDE SEQUENCE [LARGE SCALE GENOMIC DNA]</scope>
    <source>
        <strain evidence="2">Up_M1</strain>
        <tissue evidence="2">Testis</tissue>
    </source>
</reference>
<evidence type="ECO:0000256" key="1">
    <source>
        <dbReference type="SAM" id="MobiDB-lite"/>
    </source>
</evidence>
<sequence length="69" mass="7776">MQIVIISPASLLCSSTYPREQSKHHMTSEQKSVLPAEPQVPLMQKTWSRHLGTASQHPVQYCLTASDWV</sequence>
<dbReference type="EMBL" id="JAGEUA010000002">
    <property type="protein sequence ID" value="KAL1006564.1"/>
    <property type="molecule type" value="Genomic_DNA"/>
</dbReference>
<accession>A0ABD0XCH9</accession>
<proteinExistence type="predicted"/>
<protein>
    <submittedName>
        <fullName evidence="2">Uncharacterized protein</fullName>
    </submittedName>
</protein>
<gene>
    <name evidence="2" type="ORF">UPYG_G00073870</name>
</gene>
<dbReference type="Proteomes" id="UP001557470">
    <property type="component" value="Unassembled WGS sequence"/>
</dbReference>